<name>A0A0D0DYZ2_9AGAM</name>
<keyword evidence="3" id="KW-1185">Reference proteome</keyword>
<dbReference type="Proteomes" id="UP000054538">
    <property type="component" value="Unassembled WGS sequence"/>
</dbReference>
<dbReference type="InParanoid" id="A0A0D0DYZ2"/>
<reference evidence="2 3" key="1">
    <citation type="submission" date="2014-04" db="EMBL/GenBank/DDBJ databases">
        <authorList>
            <consortium name="DOE Joint Genome Institute"/>
            <person name="Kuo A."/>
            <person name="Kohler A."/>
            <person name="Jargeat P."/>
            <person name="Nagy L.G."/>
            <person name="Floudas D."/>
            <person name="Copeland A."/>
            <person name="Barry K.W."/>
            <person name="Cichocki N."/>
            <person name="Veneault-Fourrey C."/>
            <person name="LaButti K."/>
            <person name="Lindquist E.A."/>
            <person name="Lipzen A."/>
            <person name="Lundell T."/>
            <person name="Morin E."/>
            <person name="Murat C."/>
            <person name="Sun H."/>
            <person name="Tunlid A."/>
            <person name="Henrissat B."/>
            <person name="Grigoriev I.V."/>
            <person name="Hibbett D.S."/>
            <person name="Martin F."/>
            <person name="Nordberg H.P."/>
            <person name="Cantor M.N."/>
            <person name="Hua S.X."/>
        </authorList>
    </citation>
    <scope>NUCLEOTIDE SEQUENCE [LARGE SCALE GENOMIC DNA]</scope>
    <source>
        <strain evidence="2 3">Ve08.2h10</strain>
    </source>
</reference>
<dbReference type="AlphaFoldDB" id="A0A0D0DYZ2"/>
<evidence type="ECO:0000313" key="2">
    <source>
        <dbReference type="EMBL" id="KIK95561.1"/>
    </source>
</evidence>
<gene>
    <name evidence="2" type="ORF">PAXRUDRAFT_777406</name>
</gene>
<reference evidence="3" key="2">
    <citation type="submission" date="2015-01" db="EMBL/GenBank/DDBJ databases">
        <title>Evolutionary Origins and Diversification of the Mycorrhizal Mutualists.</title>
        <authorList>
            <consortium name="DOE Joint Genome Institute"/>
            <consortium name="Mycorrhizal Genomics Consortium"/>
            <person name="Kohler A."/>
            <person name="Kuo A."/>
            <person name="Nagy L.G."/>
            <person name="Floudas D."/>
            <person name="Copeland A."/>
            <person name="Barry K.W."/>
            <person name="Cichocki N."/>
            <person name="Veneault-Fourrey C."/>
            <person name="LaButti K."/>
            <person name="Lindquist E.A."/>
            <person name="Lipzen A."/>
            <person name="Lundell T."/>
            <person name="Morin E."/>
            <person name="Murat C."/>
            <person name="Riley R."/>
            <person name="Ohm R."/>
            <person name="Sun H."/>
            <person name="Tunlid A."/>
            <person name="Henrissat B."/>
            <person name="Grigoriev I.V."/>
            <person name="Hibbett D.S."/>
            <person name="Martin F."/>
        </authorList>
    </citation>
    <scope>NUCLEOTIDE SEQUENCE [LARGE SCALE GENOMIC DNA]</scope>
    <source>
        <strain evidence="3">Ve08.2h10</strain>
    </source>
</reference>
<feature type="region of interest" description="Disordered" evidence="1">
    <location>
        <begin position="1"/>
        <end position="43"/>
    </location>
</feature>
<accession>A0A0D0DYZ2</accession>
<feature type="compositionally biased region" description="Basic and acidic residues" evidence="1">
    <location>
        <begin position="1"/>
        <end position="13"/>
    </location>
</feature>
<evidence type="ECO:0000313" key="3">
    <source>
        <dbReference type="Proteomes" id="UP000054538"/>
    </source>
</evidence>
<feature type="compositionally biased region" description="Polar residues" evidence="1">
    <location>
        <begin position="28"/>
        <end position="43"/>
    </location>
</feature>
<protein>
    <submittedName>
        <fullName evidence="2">Uncharacterized protein</fullName>
    </submittedName>
</protein>
<dbReference type="HOGENOM" id="CLU_018294_8_1_1"/>
<organism evidence="2 3">
    <name type="scientific">Paxillus rubicundulus Ve08.2h10</name>
    <dbReference type="NCBI Taxonomy" id="930991"/>
    <lineage>
        <taxon>Eukaryota</taxon>
        <taxon>Fungi</taxon>
        <taxon>Dikarya</taxon>
        <taxon>Basidiomycota</taxon>
        <taxon>Agaricomycotina</taxon>
        <taxon>Agaricomycetes</taxon>
        <taxon>Agaricomycetidae</taxon>
        <taxon>Boletales</taxon>
        <taxon>Paxilineae</taxon>
        <taxon>Paxillaceae</taxon>
        <taxon>Paxillus</taxon>
    </lineage>
</organism>
<dbReference type="EMBL" id="KN825034">
    <property type="protein sequence ID" value="KIK95561.1"/>
    <property type="molecule type" value="Genomic_DNA"/>
</dbReference>
<evidence type="ECO:0000256" key="1">
    <source>
        <dbReference type="SAM" id="MobiDB-lite"/>
    </source>
</evidence>
<dbReference type="OrthoDB" id="162969at2759"/>
<proteinExistence type="predicted"/>
<sequence>MMPEKRKPREKPTKYTRSAKRQKVKDAPNTSTQPAKSTSRQNPTLGDWLTIYAYINFHPSISQLDVVTHFQTLRTGALVFTQSMLSRKLWECPKLEACINDNPWSGEGIGSLGQTHGEQG</sequence>